<accession>A0A9Q0RX21</accession>
<reference evidence="2" key="1">
    <citation type="submission" date="2022-07" db="EMBL/GenBank/DDBJ databases">
        <authorList>
            <person name="Trinca V."/>
            <person name="Uliana J.V.C."/>
            <person name="Torres T.T."/>
            <person name="Ward R.J."/>
            <person name="Monesi N."/>
        </authorList>
    </citation>
    <scope>NUCLEOTIDE SEQUENCE</scope>
    <source>
        <strain evidence="2">HSMRA1968</strain>
        <tissue evidence="2">Whole embryos</tissue>
    </source>
</reference>
<gene>
    <name evidence="2" type="ORF">Bhyg_14069</name>
</gene>
<sequence length="256" mass="28754">MLMAMKSQEKYRKKDQDEMGLHCLFRMDVWISPTQQRMCYVCGIGSQEPFTQDSKSKLEHPDMDIPLSCDEFDSSTILDKFIFTCPSNYVGCITQTDGTDVVRTCVELAINDCQTANGVEYCYCSTDLCNKKMEMKDITHYDEDDSSDIDEFESSGYSSIDQISYDKMQTTMSTSTVPEIESPSPVTELPKLTTIATTTEAITTHSIHTTNQNLTHTLATTTADSTNNSTSRHFICPTGIFTMQLLMLIFAVTMLP</sequence>
<keyword evidence="3" id="KW-1185">Reference proteome</keyword>
<keyword evidence="1" id="KW-1133">Transmembrane helix</keyword>
<protein>
    <submittedName>
        <fullName evidence="2">Uncharacterized protein</fullName>
    </submittedName>
</protein>
<keyword evidence="1" id="KW-0472">Membrane</keyword>
<dbReference type="EMBL" id="WJQU01000004">
    <property type="protein sequence ID" value="KAJ6635483.1"/>
    <property type="molecule type" value="Genomic_DNA"/>
</dbReference>
<organism evidence="2 3">
    <name type="scientific">Pseudolycoriella hygida</name>
    <dbReference type="NCBI Taxonomy" id="35572"/>
    <lineage>
        <taxon>Eukaryota</taxon>
        <taxon>Metazoa</taxon>
        <taxon>Ecdysozoa</taxon>
        <taxon>Arthropoda</taxon>
        <taxon>Hexapoda</taxon>
        <taxon>Insecta</taxon>
        <taxon>Pterygota</taxon>
        <taxon>Neoptera</taxon>
        <taxon>Endopterygota</taxon>
        <taxon>Diptera</taxon>
        <taxon>Nematocera</taxon>
        <taxon>Sciaroidea</taxon>
        <taxon>Sciaridae</taxon>
        <taxon>Pseudolycoriella</taxon>
    </lineage>
</organism>
<keyword evidence="1" id="KW-0812">Transmembrane</keyword>
<evidence type="ECO:0000256" key="1">
    <source>
        <dbReference type="SAM" id="Phobius"/>
    </source>
</evidence>
<evidence type="ECO:0000313" key="2">
    <source>
        <dbReference type="EMBL" id="KAJ6635483.1"/>
    </source>
</evidence>
<comment type="caution">
    <text evidence="2">The sequence shown here is derived from an EMBL/GenBank/DDBJ whole genome shotgun (WGS) entry which is preliminary data.</text>
</comment>
<dbReference type="AlphaFoldDB" id="A0A9Q0RX21"/>
<name>A0A9Q0RX21_9DIPT</name>
<feature type="transmembrane region" description="Helical" evidence="1">
    <location>
        <begin position="234"/>
        <end position="255"/>
    </location>
</feature>
<dbReference type="Proteomes" id="UP001151699">
    <property type="component" value="Chromosome C"/>
</dbReference>
<proteinExistence type="predicted"/>
<dbReference type="OrthoDB" id="6781779at2759"/>
<evidence type="ECO:0000313" key="3">
    <source>
        <dbReference type="Proteomes" id="UP001151699"/>
    </source>
</evidence>